<evidence type="ECO:0000313" key="3">
    <source>
        <dbReference type="Proteomes" id="UP000032266"/>
    </source>
</evidence>
<organism evidence="2 3">
    <name type="scientific">Gynuella sunshinyii YC6258</name>
    <dbReference type="NCBI Taxonomy" id="1445510"/>
    <lineage>
        <taxon>Bacteria</taxon>
        <taxon>Pseudomonadati</taxon>
        <taxon>Pseudomonadota</taxon>
        <taxon>Gammaproteobacteria</taxon>
        <taxon>Oceanospirillales</taxon>
        <taxon>Saccharospirillaceae</taxon>
        <taxon>Gynuella</taxon>
    </lineage>
</organism>
<evidence type="ECO:0000313" key="2">
    <source>
        <dbReference type="EMBL" id="AJQ92860.1"/>
    </source>
</evidence>
<evidence type="ECO:0000256" key="1">
    <source>
        <dbReference type="SAM" id="Phobius"/>
    </source>
</evidence>
<dbReference type="AlphaFoldDB" id="A0A0C5UZX8"/>
<sequence>MIQLAATVCFLAGAIATIPTSYMNIDEATPVWPVAFFGLSGVLIIVNLVTALKRHRR</sequence>
<dbReference type="STRING" id="1445510.YC6258_00810"/>
<keyword evidence="3" id="KW-1185">Reference proteome</keyword>
<protein>
    <submittedName>
        <fullName evidence="2">Uncharacterized protein</fullName>
    </submittedName>
</protein>
<proteinExistence type="predicted"/>
<dbReference type="EMBL" id="CP007142">
    <property type="protein sequence ID" value="AJQ92860.1"/>
    <property type="molecule type" value="Genomic_DNA"/>
</dbReference>
<gene>
    <name evidence="2" type="ORF">YC6258_00810</name>
</gene>
<dbReference type="HOGENOM" id="CLU_2990351_0_0_6"/>
<name>A0A0C5UZX8_9GAMM</name>
<accession>A0A0C5UZX8</accession>
<reference evidence="2 3" key="1">
    <citation type="submission" date="2014-01" db="EMBL/GenBank/DDBJ databases">
        <title>Full genme sequencing of cellulolytic bacterium Gynuella sunshinyii YC6258T gen. nov., sp. nov.</title>
        <authorList>
            <person name="Khan H."/>
            <person name="Chung E.J."/>
            <person name="Chung Y.R."/>
        </authorList>
    </citation>
    <scope>NUCLEOTIDE SEQUENCE [LARGE SCALE GENOMIC DNA]</scope>
    <source>
        <strain evidence="2 3">YC6258</strain>
    </source>
</reference>
<keyword evidence="1" id="KW-0472">Membrane</keyword>
<feature type="transmembrane region" description="Helical" evidence="1">
    <location>
        <begin position="32"/>
        <end position="52"/>
    </location>
</feature>
<keyword evidence="1" id="KW-1133">Transmembrane helix</keyword>
<dbReference type="KEGG" id="gsn:YC6258_00810"/>
<keyword evidence="1" id="KW-0812">Transmembrane</keyword>
<dbReference type="RefSeq" id="WP_169748924.1">
    <property type="nucleotide sequence ID" value="NZ_CP007142.1"/>
</dbReference>
<dbReference type="Proteomes" id="UP000032266">
    <property type="component" value="Chromosome"/>
</dbReference>